<sequence>MAYKPIRRFDLEHKNEVYLENKVFQKQGRNPEIGQSELDDPEFRRLIAKERNRRRENEQLKFLQSIKDKVYTHYNKCNEHKNENFQYYTSLPLRELAHCPPTANGIIQIPKLYHKGRVVEATDKVPESGYTIDSILKTLIRTKYPHYLPIIRKYRRPLGTTSATFADFNKPQYSFPPLDPKRKEIVLKHVIRCMDAKPIRPLHYVDTCFTKQPKSTGTGYHNRHSFKMKLHAQLSAPPEYKDKTTCKGYFFNAFNDVSRHLVHNIKHFGMPFEYPDDFNHNNLEHIQALATRIDEFLCKYPTMMYTRCHISVEDELKQRPVYAVDELFLTLENMITFPLHIQARSESCAIMYGLETIRGSNQYLDKLAQSTRFNSYFTIDWSSFDQLMPHIITDIFFTDYLPQLLIVNKGYHRTYNYKHSDIADTDKQYTMLNNVISFLRLWFNNMTFVSATGYAYRRAYAGIPSGMLNTQYLDSFCNLYVIIDSLIEYGVTEDELLQFRFFVMGDDNSVFTPWNLLQSNSFIRFLSTYATERYGMRLSEKKVTVTDNRQYISTLSYQCSFGNPKRNLEKLIAQLCYPERGIKYKYMSMRAIGAAYASCGSNQEFLEFCKDVYHMYLPFAEPAQETDIESIQKYLPGELRYLEKIPQKIFDLEFPTLHEIRETITTWQGPLPTHPKWDRTHFMDKPDISCPDDITLSELRKQRNYVVTDCPTL</sequence>
<protein>
    <submittedName>
        <fullName evidence="5">RdRp</fullName>
    </submittedName>
</protein>
<evidence type="ECO:0000313" key="5">
    <source>
        <dbReference type="EMBL" id="APG78232.1"/>
    </source>
</evidence>
<dbReference type="GO" id="GO:0003723">
    <property type="term" value="F:RNA binding"/>
    <property type="evidence" value="ECO:0007669"/>
    <property type="project" value="InterPro"/>
</dbReference>
<dbReference type="InterPro" id="IPR001205">
    <property type="entry name" value="RNA-dir_pol_C"/>
</dbReference>
<keyword evidence="3" id="KW-0693">Viral RNA replication</keyword>
<organism evidence="5">
    <name type="scientific">Hubei partiti-like virus 23</name>
    <dbReference type="NCBI Taxonomy" id="1923030"/>
    <lineage>
        <taxon>Viruses</taxon>
        <taxon>Riboviria</taxon>
    </lineage>
</organism>
<dbReference type="EMBL" id="KX884119">
    <property type="protein sequence ID" value="APG78232.1"/>
    <property type="molecule type" value="Genomic_RNA"/>
</dbReference>
<dbReference type="SUPFAM" id="SSF56672">
    <property type="entry name" value="DNA/RNA polymerases"/>
    <property type="match status" value="1"/>
</dbReference>
<feature type="domain" description="RNA-directed RNA polymerase C-terminal" evidence="4">
    <location>
        <begin position="340"/>
        <end position="588"/>
    </location>
</feature>
<evidence type="ECO:0000256" key="1">
    <source>
        <dbReference type="ARBA" id="ARBA00022679"/>
    </source>
</evidence>
<proteinExistence type="predicted"/>
<dbReference type="InterPro" id="IPR043502">
    <property type="entry name" value="DNA/RNA_pol_sf"/>
</dbReference>
<name>A0A1L3KLI6_9VIRU</name>
<keyword evidence="1" id="KW-0808">Transferase</keyword>
<evidence type="ECO:0000256" key="3">
    <source>
        <dbReference type="ARBA" id="ARBA00022953"/>
    </source>
</evidence>
<evidence type="ECO:0000256" key="2">
    <source>
        <dbReference type="ARBA" id="ARBA00022695"/>
    </source>
</evidence>
<accession>A0A1L3KLI6</accession>
<reference evidence="5" key="1">
    <citation type="journal article" date="2016" name="Nature">
        <title>Redefining the invertebrate RNA virosphere.</title>
        <authorList>
            <person name="Shi M."/>
            <person name="Lin X.D."/>
            <person name="Tian J.H."/>
            <person name="Chen L.J."/>
            <person name="Chen X."/>
            <person name="Li C.X."/>
            <person name="Qin X.C."/>
            <person name="Li J."/>
            <person name="Cao J.P."/>
            <person name="Eden J.S."/>
            <person name="Buchmann J."/>
            <person name="Wang W."/>
            <person name="Xu J."/>
            <person name="Holmes E.C."/>
            <person name="Zhang Y.Z."/>
        </authorList>
    </citation>
    <scope>NUCLEOTIDE SEQUENCE</scope>
    <source>
        <strain evidence="5">QTM24142</strain>
    </source>
</reference>
<dbReference type="GO" id="GO:0003968">
    <property type="term" value="F:RNA-directed RNA polymerase activity"/>
    <property type="evidence" value="ECO:0007669"/>
    <property type="project" value="InterPro"/>
</dbReference>
<dbReference type="Pfam" id="PF00680">
    <property type="entry name" value="RdRP_1"/>
    <property type="match status" value="1"/>
</dbReference>
<keyword evidence="2" id="KW-0548">Nucleotidyltransferase</keyword>
<dbReference type="Gene3D" id="3.30.70.270">
    <property type="match status" value="1"/>
</dbReference>
<dbReference type="GO" id="GO:0006351">
    <property type="term" value="P:DNA-templated transcription"/>
    <property type="evidence" value="ECO:0007669"/>
    <property type="project" value="InterPro"/>
</dbReference>
<evidence type="ECO:0000259" key="4">
    <source>
        <dbReference type="Pfam" id="PF00680"/>
    </source>
</evidence>
<dbReference type="InterPro" id="IPR043128">
    <property type="entry name" value="Rev_trsase/Diguanyl_cyclase"/>
</dbReference>